<dbReference type="Gene3D" id="3.30.70.3040">
    <property type="match status" value="1"/>
</dbReference>
<dbReference type="GO" id="GO:0032153">
    <property type="term" value="C:cell division site"/>
    <property type="evidence" value="ECO:0007669"/>
    <property type="project" value="TreeGrafter"/>
</dbReference>
<sequence>MAVKPGNQKISKTTKSTKSTKSKPRDVKRAKTDSFLAIHFKQAKASFAALWRRPLGNILTLAVISMALALPASLYLLSKNIASVAERVAEPSQLSVYLHIDTPEPRIIVLKDDLERRDEIAKVKYISPQQGLDDLSQYAGFEQAISLLDNATLPAVLVVTPKVDSREQIQTLAKTLQAEEGVTDVRMDEDWFARLDAIRHLATIVVISLSSLMLMSVFLIVGNTLRFNVQANKEEIQTMKLIGATDAYILRPYLYSGMWFGLLGAVAAWLLTALMTILLNGAVEALAQLYDSRFRLIGLGWDESLLLLMLGVFLGCVAAKVSAKRHLKEIEPV</sequence>
<evidence type="ECO:0000256" key="8">
    <source>
        <dbReference type="ARBA" id="ARBA00022692"/>
    </source>
</evidence>
<keyword evidence="9 14" id="KW-1133">Transmembrane helix</keyword>
<evidence type="ECO:0000256" key="10">
    <source>
        <dbReference type="ARBA" id="ARBA00023136"/>
    </source>
</evidence>
<evidence type="ECO:0000256" key="9">
    <source>
        <dbReference type="ARBA" id="ARBA00022989"/>
    </source>
</evidence>
<evidence type="ECO:0000256" key="14">
    <source>
        <dbReference type="SAM" id="Phobius"/>
    </source>
</evidence>
<keyword evidence="6 12" id="KW-0997">Cell inner membrane</keyword>
<evidence type="ECO:0000256" key="3">
    <source>
        <dbReference type="ARBA" id="ARBA00011160"/>
    </source>
</evidence>
<comment type="similarity">
    <text evidence="2 12">Belongs to the ABC-4 integral membrane protein family. FtsX subfamily.</text>
</comment>
<feature type="transmembrane region" description="Helical" evidence="14">
    <location>
        <begin position="304"/>
        <end position="323"/>
    </location>
</feature>
<dbReference type="FunFam" id="3.30.70.3040:FF:000006">
    <property type="entry name" value="Cell division protein FtsX"/>
    <property type="match status" value="1"/>
</dbReference>
<evidence type="ECO:0000256" key="4">
    <source>
        <dbReference type="ARBA" id="ARBA00021907"/>
    </source>
</evidence>
<comment type="subcellular location">
    <subcellularLocation>
        <location evidence="1">Cell inner membrane</location>
        <topology evidence="1">Multi-pass membrane protein</topology>
    </subcellularLocation>
</comment>
<keyword evidence="10 12" id="KW-0472">Membrane</keyword>
<dbReference type="GO" id="GO:0005886">
    <property type="term" value="C:plasma membrane"/>
    <property type="evidence" value="ECO:0007669"/>
    <property type="project" value="UniProtKB-SubCell"/>
</dbReference>
<dbReference type="AlphaFoldDB" id="A0A7Z7VJ01"/>
<protein>
    <recommendedName>
        <fullName evidence="4 12">Cell division protein FtsX</fullName>
    </recommendedName>
</protein>
<dbReference type="Pfam" id="PF02687">
    <property type="entry name" value="FtsX"/>
    <property type="match status" value="1"/>
</dbReference>
<evidence type="ECO:0000259" key="16">
    <source>
        <dbReference type="Pfam" id="PF18075"/>
    </source>
</evidence>
<evidence type="ECO:0000256" key="11">
    <source>
        <dbReference type="ARBA" id="ARBA00023306"/>
    </source>
</evidence>
<evidence type="ECO:0000313" key="17">
    <source>
        <dbReference type="EMBL" id="TBM36492.1"/>
    </source>
</evidence>
<evidence type="ECO:0000256" key="2">
    <source>
        <dbReference type="ARBA" id="ARBA00007379"/>
    </source>
</evidence>
<feature type="region of interest" description="Disordered" evidence="13">
    <location>
        <begin position="1"/>
        <end position="28"/>
    </location>
</feature>
<dbReference type="EMBL" id="SISP01000057">
    <property type="protein sequence ID" value="TBM36492.1"/>
    <property type="molecule type" value="Genomic_DNA"/>
</dbReference>
<accession>A0A7Z7VJ01</accession>
<comment type="subunit">
    <text evidence="3">Forms a membrane-associated complex with FtsE.</text>
</comment>
<name>A0A7Z7VJ01_VIBCL</name>
<feature type="transmembrane region" description="Helical" evidence="14">
    <location>
        <begin position="201"/>
        <end position="221"/>
    </location>
</feature>
<keyword evidence="8 14" id="KW-0812">Transmembrane</keyword>
<dbReference type="PANTHER" id="PTHR47755">
    <property type="entry name" value="CELL DIVISION PROTEIN FTSX"/>
    <property type="match status" value="1"/>
</dbReference>
<feature type="transmembrane region" description="Helical" evidence="14">
    <location>
        <begin position="258"/>
        <end position="283"/>
    </location>
</feature>
<dbReference type="InterPro" id="IPR040690">
    <property type="entry name" value="FtsX_ECD"/>
</dbReference>
<dbReference type="GO" id="GO:0051301">
    <property type="term" value="P:cell division"/>
    <property type="evidence" value="ECO:0007669"/>
    <property type="project" value="UniProtKB-KW"/>
</dbReference>
<dbReference type="Pfam" id="PF18075">
    <property type="entry name" value="FtsX_ECD"/>
    <property type="match status" value="1"/>
</dbReference>
<evidence type="ECO:0000256" key="5">
    <source>
        <dbReference type="ARBA" id="ARBA00022475"/>
    </source>
</evidence>
<evidence type="ECO:0000256" key="13">
    <source>
        <dbReference type="SAM" id="MobiDB-lite"/>
    </source>
</evidence>
<dbReference type="InterPro" id="IPR004513">
    <property type="entry name" value="FtsX"/>
</dbReference>
<keyword evidence="5 12" id="KW-1003">Cell membrane</keyword>
<evidence type="ECO:0000259" key="15">
    <source>
        <dbReference type="Pfam" id="PF02687"/>
    </source>
</evidence>
<proteinExistence type="inferred from homology"/>
<dbReference type="InterPro" id="IPR003838">
    <property type="entry name" value="ABC3_permease_C"/>
</dbReference>
<dbReference type="InterPro" id="IPR047590">
    <property type="entry name" value="FtsX_proteobact-type"/>
</dbReference>
<comment type="caution">
    <text evidence="17">The sequence shown here is derived from an EMBL/GenBank/DDBJ whole genome shotgun (WGS) entry which is preliminary data.</text>
</comment>
<evidence type="ECO:0000256" key="1">
    <source>
        <dbReference type="ARBA" id="ARBA00004429"/>
    </source>
</evidence>
<evidence type="ECO:0000256" key="12">
    <source>
        <dbReference type="PIRNR" id="PIRNR003097"/>
    </source>
</evidence>
<dbReference type="NCBIfam" id="TIGR00439">
    <property type="entry name" value="FtsX_Gneg"/>
    <property type="match status" value="1"/>
</dbReference>
<organism evidence="17 18">
    <name type="scientific">Vibrio cholerae</name>
    <dbReference type="NCBI Taxonomy" id="666"/>
    <lineage>
        <taxon>Bacteria</taxon>
        <taxon>Pseudomonadati</taxon>
        <taxon>Pseudomonadota</taxon>
        <taxon>Gammaproteobacteria</taxon>
        <taxon>Vibrionales</taxon>
        <taxon>Vibrionaceae</taxon>
        <taxon>Vibrio</taxon>
    </lineage>
</organism>
<dbReference type="Proteomes" id="UP000294145">
    <property type="component" value="Unassembled WGS sequence"/>
</dbReference>
<feature type="domain" description="FtsX extracellular" evidence="16">
    <location>
        <begin position="93"/>
        <end position="185"/>
    </location>
</feature>
<gene>
    <name evidence="17" type="primary">ftsX</name>
    <name evidence="17" type="ORF">EYB64_19990</name>
</gene>
<dbReference type="PANTHER" id="PTHR47755:SF1">
    <property type="entry name" value="CELL DIVISION PROTEIN FTSX"/>
    <property type="match status" value="1"/>
</dbReference>
<dbReference type="RefSeq" id="WP_000279343.1">
    <property type="nucleotide sequence ID" value="NZ_CGHE01000019.1"/>
</dbReference>
<evidence type="ECO:0000256" key="6">
    <source>
        <dbReference type="ARBA" id="ARBA00022519"/>
    </source>
</evidence>
<keyword evidence="11 12" id="KW-0131">Cell cycle</keyword>
<feature type="transmembrane region" description="Helical" evidence="14">
    <location>
        <begin position="58"/>
        <end position="77"/>
    </location>
</feature>
<feature type="domain" description="ABC3 transporter permease C-terminal" evidence="15">
    <location>
        <begin position="208"/>
        <end position="314"/>
    </location>
</feature>
<dbReference type="PIRSF" id="PIRSF003097">
    <property type="entry name" value="FtsX"/>
    <property type="match status" value="1"/>
</dbReference>
<evidence type="ECO:0000313" key="18">
    <source>
        <dbReference type="Proteomes" id="UP000294145"/>
    </source>
</evidence>
<comment type="function">
    <text evidence="12">Part of the ABC transporter FtsEX involved in cellular division.</text>
</comment>
<evidence type="ECO:0000256" key="7">
    <source>
        <dbReference type="ARBA" id="ARBA00022618"/>
    </source>
</evidence>
<reference evidence="17 18" key="1">
    <citation type="submission" date="2019-02" db="EMBL/GenBank/DDBJ databases">
        <title>Genomic plasticity associated with the antimicrobial resistance in Vibrio cholerae.</title>
        <authorList>
            <person name="Verma J."/>
            <person name="Bag S."/>
            <person name="Saha B."/>
            <person name="Kumar P."/>
            <person name="Ghosh T.S."/>
            <person name="Dayal M."/>
            <person name="Senapati T."/>
            <person name="Mehra S."/>
            <person name="Dey P."/>
            <person name="Desigamani A."/>
            <person name="Kumar D."/>
            <person name="Rana P."/>
            <person name="Kumar B."/>
            <person name="Maiti T.K."/>
            <person name="Sharma N.C."/>
            <person name="Bhadra R.K."/>
            <person name="Mutreja A."/>
            <person name="Nair G.B."/>
            <person name="Ramamurthy T."/>
            <person name="Das B."/>
        </authorList>
    </citation>
    <scope>NUCLEOTIDE SEQUENCE [LARGE SCALE GENOMIC DNA]</scope>
    <source>
        <strain evidence="17 18">IDH06781</strain>
    </source>
</reference>
<keyword evidence="7 12" id="KW-0132">Cell division</keyword>